<dbReference type="GeneID" id="5309919"/>
<dbReference type="PRINTS" id="PR00971">
    <property type="entry name" value="RIBOSOMALS10"/>
</dbReference>
<evidence type="ECO:0000256" key="3">
    <source>
        <dbReference type="ARBA" id="ARBA00023274"/>
    </source>
</evidence>
<protein>
    <submittedName>
        <fullName evidence="5">Ribosomal protein S10</fullName>
    </submittedName>
</protein>
<dbReference type="Pfam" id="PF00338">
    <property type="entry name" value="Ribosomal_S10"/>
    <property type="match status" value="1"/>
</dbReference>
<dbReference type="SMART" id="SM01403">
    <property type="entry name" value="Ribosomal_S10"/>
    <property type="match status" value="1"/>
</dbReference>
<proteinExistence type="inferred from homology"/>
<dbReference type="PANTHER" id="PTHR11700">
    <property type="entry name" value="30S RIBOSOMAL PROTEIN S10 FAMILY MEMBER"/>
    <property type="match status" value="1"/>
</dbReference>
<evidence type="ECO:0000256" key="2">
    <source>
        <dbReference type="ARBA" id="ARBA00022980"/>
    </source>
</evidence>
<dbReference type="InterPro" id="IPR027486">
    <property type="entry name" value="Ribosomal_uS10_dom"/>
</dbReference>
<dbReference type="GO" id="GO:0003735">
    <property type="term" value="F:structural constituent of ribosome"/>
    <property type="evidence" value="ECO:0007669"/>
    <property type="project" value="InterPro"/>
</dbReference>
<gene>
    <name evidence="5" type="primary">rps10</name>
</gene>
<dbReference type="GO" id="GO:0005840">
    <property type="term" value="C:ribosome"/>
    <property type="evidence" value="ECO:0007669"/>
    <property type="project" value="UniProtKB-KW"/>
</dbReference>
<keyword evidence="5" id="KW-0496">Mitochondrion</keyword>
<dbReference type="NCBIfam" id="TIGR01049">
    <property type="entry name" value="rpsJ_bact"/>
    <property type="match status" value="1"/>
</dbReference>
<comment type="similarity">
    <text evidence="1">Belongs to the universal ribosomal protein uS10 family.</text>
</comment>
<dbReference type="EMBL" id="EF463011">
    <property type="protein sequence ID" value="ABO15114.1"/>
    <property type="molecule type" value="Genomic_DNA"/>
</dbReference>
<organism evidence="5">
    <name type="scientific">Chlorokybus atmophyticus</name>
    <name type="common">Soil alga</name>
    <dbReference type="NCBI Taxonomy" id="3144"/>
    <lineage>
        <taxon>Eukaryota</taxon>
        <taxon>Viridiplantae</taxon>
        <taxon>Streptophyta</taxon>
        <taxon>Chlorokybophyceae</taxon>
        <taxon>Chlorokybales</taxon>
        <taxon>Chlorokybaceae</taxon>
        <taxon>Chlorokybus</taxon>
    </lineage>
</organism>
<dbReference type="GO" id="GO:0006412">
    <property type="term" value="P:translation"/>
    <property type="evidence" value="ECO:0007669"/>
    <property type="project" value="InterPro"/>
</dbReference>
<dbReference type="InterPro" id="IPR001848">
    <property type="entry name" value="Ribosomal_uS10"/>
</dbReference>
<evidence type="ECO:0000256" key="1">
    <source>
        <dbReference type="ARBA" id="ARBA00007102"/>
    </source>
</evidence>
<geneLocation type="mitochondrion" evidence="5"/>
<dbReference type="HAMAP" id="MF_00508">
    <property type="entry name" value="Ribosomal_uS10"/>
    <property type="match status" value="1"/>
</dbReference>
<dbReference type="InterPro" id="IPR036838">
    <property type="entry name" value="Ribosomal_uS10_dom_sf"/>
</dbReference>
<keyword evidence="3" id="KW-0687">Ribonucleoprotein</keyword>
<feature type="domain" description="Small ribosomal subunit protein uS10" evidence="4">
    <location>
        <begin position="6"/>
        <end position="117"/>
    </location>
</feature>
<dbReference type="AlphaFoldDB" id="A6YEB1"/>
<sequence length="130" mass="15249">MVRKIAINLKSFEKGLINKSVIQIISLCESFNFKNNKVIYLPTAYKRFTVLRSPHIDKKSREQFEMKTFKRLLSISFPIKNDLQDSIIFHPNRSHKVQTFLQLLKRTELTGVQLKITVYYDTKSKAIPDS</sequence>
<evidence type="ECO:0000313" key="5">
    <source>
        <dbReference type="EMBL" id="ABO15114.1"/>
    </source>
</evidence>
<keyword evidence="2 5" id="KW-0689">Ribosomal protein</keyword>
<name>A6YEB1_CHLAT</name>
<dbReference type="Gene3D" id="3.30.70.600">
    <property type="entry name" value="Ribosomal protein S10 domain"/>
    <property type="match status" value="1"/>
</dbReference>
<accession>A6YEB1</accession>
<dbReference type="RefSeq" id="YP_001315123.1">
    <property type="nucleotide sequence ID" value="NC_009630.1"/>
</dbReference>
<evidence type="ECO:0000259" key="4">
    <source>
        <dbReference type="SMART" id="SM01403"/>
    </source>
</evidence>
<dbReference type="SUPFAM" id="SSF54999">
    <property type="entry name" value="Ribosomal protein S10"/>
    <property type="match status" value="1"/>
</dbReference>
<dbReference type="GO" id="GO:1990904">
    <property type="term" value="C:ribonucleoprotein complex"/>
    <property type="evidence" value="ECO:0007669"/>
    <property type="project" value="UniProtKB-KW"/>
</dbReference>
<reference evidence="5" key="1">
    <citation type="journal article" date="2007" name="BMC Genomics">
        <title>An unexpectedly large and loosely packed mitochondrial genome in the charophycean green alga Chlorokybus atmophyticus.</title>
        <authorList>
            <person name="Turmel M."/>
            <person name="Otis C."/>
            <person name="Lemieux C."/>
        </authorList>
    </citation>
    <scope>NUCLEOTIDE SEQUENCE</scope>
    <source>
        <strain evidence="5">SAG 48.80</strain>
    </source>
</reference>